<keyword evidence="3" id="KW-1185">Reference proteome</keyword>
<organism evidence="2 3">
    <name type="scientific">Luteococcus japonicus LSP_Lj1</name>
    <dbReference type="NCBI Taxonomy" id="1255658"/>
    <lineage>
        <taxon>Bacteria</taxon>
        <taxon>Bacillati</taxon>
        <taxon>Actinomycetota</taxon>
        <taxon>Actinomycetes</taxon>
        <taxon>Propionibacteriales</taxon>
        <taxon>Propionibacteriaceae</taxon>
        <taxon>Luteococcus</taxon>
    </lineage>
</organism>
<evidence type="ECO:0000256" key="1">
    <source>
        <dbReference type="SAM" id="MobiDB-lite"/>
    </source>
</evidence>
<accession>A0A1R4IWJ6</accession>
<name>A0A1R4IWJ6_9ACTN</name>
<sequence>MRVMAHQPGATSASSRALVPATTPARHVHHRPTSPENSPTRNRRTPLRQVNSGRAS</sequence>
<evidence type="ECO:0000313" key="3">
    <source>
        <dbReference type="Proteomes" id="UP000188342"/>
    </source>
</evidence>
<evidence type="ECO:0000313" key="2">
    <source>
        <dbReference type="EMBL" id="SJN24257.1"/>
    </source>
</evidence>
<proteinExistence type="predicted"/>
<dbReference type="STRING" id="1255658.FM114_04180"/>
<feature type="region of interest" description="Disordered" evidence="1">
    <location>
        <begin position="1"/>
        <end position="56"/>
    </location>
</feature>
<dbReference type="EMBL" id="FUKQ01000013">
    <property type="protein sequence ID" value="SJN24257.1"/>
    <property type="molecule type" value="Genomic_DNA"/>
</dbReference>
<gene>
    <name evidence="2" type="ORF">FM114_04180</name>
</gene>
<dbReference type="AlphaFoldDB" id="A0A1R4IWJ6"/>
<protein>
    <submittedName>
        <fullName evidence="2">Uncharacterized protein</fullName>
    </submittedName>
</protein>
<dbReference type="Proteomes" id="UP000188342">
    <property type="component" value="Unassembled WGS sequence"/>
</dbReference>
<reference evidence="2 3" key="1">
    <citation type="submission" date="2017-02" db="EMBL/GenBank/DDBJ databases">
        <authorList>
            <person name="Peterson S.W."/>
        </authorList>
    </citation>
    <scope>NUCLEOTIDE SEQUENCE [LARGE SCALE GENOMIC DNA]</scope>
    <source>
        <strain evidence="2 3">LSP_Lj1</strain>
    </source>
</reference>